<dbReference type="KEGG" id="tet:TTHERM_000717529"/>
<accession>W7XH60</accession>
<feature type="transmembrane region" description="Helical" evidence="1">
    <location>
        <begin position="59"/>
        <end position="77"/>
    </location>
</feature>
<gene>
    <name evidence="2" type="ORF">TTHERM_000717529</name>
</gene>
<organism evidence="2 3">
    <name type="scientific">Tetrahymena thermophila (strain SB210)</name>
    <dbReference type="NCBI Taxonomy" id="312017"/>
    <lineage>
        <taxon>Eukaryota</taxon>
        <taxon>Sar</taxon>
        <taxon>Alveolata</taxon>
        <taxon>Ciliophora</taxon>
        <taxon>Intramacronucleata</taxon>
        <taxon>Oligohymenophorea</taxon>
        <taxon>Hymenostomatida</taxon>
        <taxon>Tetrahymenina</taxon>
        <taxon>Tetrahymenidae</taxon>
        <taxon>Tetrahymena</taxon>
    </lineage>
</organism>
<dbReference type="EMBL" id="GG662649">
    <property type="protein sequence ID" value="EWS73666.1"/>
    <property type="molecule type" value="Genomic_DNA"/>
</dbReference>
<keyword evidence="3" id="KW-1185">Reference proteome</keyword>
<sequence>MLLIDETEVVCRIQEIKRRKLRHTVNLLLKYQYLFFLSRIYPYALIHSLAIVYETDFCKLIVMYEGVCLFVLSCWSFS</sequence>
<dbReference type="RefSeq" id="XP_012653796.1">
    <property type="nucleotide sequence ID" value="XM_012798342.1"/>
</dbReference>
<dbReference type="Proteomes" id="UP000009168">
    <property type="component" value="Unassembled WGS sequence"/>
</dbReference>
<reference evidence="3" key="1">
    <citation type="journal article" date="2006" name="PLoS Biol.">
        <title>Macronuclear genome sequence of the ciliate Tetrahymena thermophila, a model eukaryote.</title>
        <authorList>
            <person name="Eisen J.A."/>
            <person name="Coyne R.S."/>
            <person name="Wu M."/>
            <person name="Wu D."/>
            <person name="Thiagarajan M."/>
            <person name="Wortman J.R."/>
            <person name="Badger J.H."/>
            <person name="Ren Q."/>
            <person name="Amedeo P."/>
            <person name="Jones K.M."/>
            <person name="Tallon L.J."/>
            <person name="Delcher A.L."/>
            <person name="Salzberg S.L."/>
            <person name="Silva J.C."/>
            <person name="Haas B.J."/>
            <person name="Majoros W.H."/>
            <person name="Farzad M."/>
            <person name="Carlton J.M."/>
            <person name="Smith R.K. Jr."/>
            <person name="Garg J."/>
            <person name="Pearlman R.E."/>
            <person name="Karrer K.M."/>
            <person name="Sun L."/>
            <person name="Manning G."/>
            <person name="Elde N.C."/>
            <person name="Turkewitz A.P."/>
            <person name="Asai D.J."/>
            <person name="Wilkes D.E."/>
            <person name="Wang Y."/>
            <person name="Cai H."/>
            <person name="Collins K."/>
            <person name="Stewart B.A."/>
            <person name="Lee S.R."/>
            <person name="Wilamowska K."/>
            <person name="Weinberg Z."/>
            <person name="Ruzzo W.L."/>
            <person name="Wloga D."/>
            <person name="Gaertig J."/>
            <person name="Frankel J."/>
            <person name="Tsao C.-C."/>
            <person name="Gorovsky M.A."/>
            <person name="Keeling P.J."/>
            <person name="Waller R.F."/>
            <person name="Patron N.J."/>
            <person name="Cherry J.M."/>
            <person name="Stover N.A."/>
            <person name="Krieger C.J."/>
            <person name="del Toro C."/>
            <person name="Ryder H.F."/>
            <person name="Williamson S.C."/>
            <person name="Barbeau R.A."/>
            <person name="Hamilton E.P."/>
            <person name="Orias E."/>
        </authorList>
    </citation>
    <scope>NUCLEOTIDE SEQUENCE [LARGE SCALE GENOMIC DNA]</scope>
    <source>
        <strain evidence="3">SB210</strain>
    </source>
</reference>
<dbReference type="AlphaFoldDB" id="W7XH60"/>
<dbReference type="InParanoid" id="W7XH60"/>
<dbReference type="GeneID" id="24440356"/>
<proteinExistence type="predicted"/>
<keyword evidence="1 2" id="KW-0812">Transmembrane</keyword>
<name>W7XH60_TETTS</name>
<protein>
    <submittedName>
        <fullName evidence="2">Transmembrane protein, putative</fullName>
    </submittedName>
</protein>
<evidence type="ECO:0000313" key="3">
    <source>
        <dbReference type="Proteomes" id="UP000009168"/>
    </source>
</evidence>
<evidence type="ECO:0000256" key="1">
    <source>
        <dbReference type="SAM" id="Phobius"/>
    </source>
</evidence>
<keyword evidence="1" id="KW-1133">Transmembrane helix</keyword>
<evidence type="ECO:0000313" key="2">
    <source>
        <dbReference type="EMBL" id="EWS73666.1"/>
    </source>
</evidence>
<keyword evidence="1" id="KW-0472">Membrane</keyword>
<feature type="transmembrane region" description="Helical" evidence="1">
    <location>
        <begin position="27"/>
        <end position="53"/>
    </location>
</feature>